<reference evidence="16 17" key="1">
    <citation type="submission" date="2017-12" db="EMBL/GenBank/DDBJ databases">
        <authorList>
            <consortium name="DOE Joint Genome Institute"/>
            <person name="Haridas S."/>
            <person name="Kjaerbolling I."/>
            <person name="Vesth T.C."/>
            <person name="Frisvad J.C."/>
            <person name="Nybo J.L."/>
            <person name="Theobald S."/>
            <person name="Kuo A."/>
            <person name="Bowyer P."/>
            <person name="Matsuda Y."/>
            <person name="Mondo S."/>
            <person name="Lyhne E.K."/>
            <person name="Kogle M.E."/>
            <person name="Clum A."/>
            <person name="Lipzen A."/>
            <person name="Salamov A."/>
            <person name="Ngan C.Y."/>
            <person name="Daum C."/>
            <person name="Chiniquy J."/>
            <person name="Barry K."/>
            <person name="LaButti K."/>
            <person name="Simmons B.A."/>
            <person name="Magnuson J.K."/>
            <person name="Mortensen U.H."/>
            <person name="Larsen T.O."/>
            <person name="Grigoriev I.V."/>
            <person name="Baker S.E."/>
            <person name="Andersen M.R."/>
            <person name="Nordberg H.P."/>
            <person name="Cantor M.N."/>
            <person name="Hua S.X."/>
        </authorList>
    </citation>
    <scope>NUCLEOTIDE SEQUENCE [LARGE SCALE GENOMIC DNA]</scope>
    <source>
        <strain evidence="16 17">CBS 102.13</strain>
    </source>
</reference>
<evidence type="ECO:0000259" key="14">
    <source>
        <dbReference type="PROSITE" id="PS50941"/>
    </source>
</evidence>
<dbReference type="GO" id="GO:0008061">
    <property type="term" value="F:chitin binding"/>
    <property type="evidence" value="ECO:0007669"/>
    <property type="project" value="UniProtKB-UniRule"/>
</dbReference>
<keyword evidence="9" id="KW-0624">Polysaccharide degradation</keyword>
<dbReference type="InterPro" id="IPR001223">
    <property type="entry name" value="Glyco_hydro18_cat"/>
</dbReference>
<accession>A0A2I2F2K3</accession>
<keyword evidence="13" id="KW-0732">Signal</keyword>
<evidence type="ECO:0000256" key="6">
    <source>
        <dbReference type="ARBA" id="ARBA00023026"/>
    </source>
</evidence>
<dbReference type="Pfam" id="PF00704">
    <property type="entry name" value="Glyco_hydro_18"/>
    <property type="match status" value="1"/>
</dbReference>
<dbReference type="GO" id="GO:0006032">
    <property type="term" value="P:chitin catabolic process"/>
    <property type="evidence" value="ECO:0007669"/>
    <property type="project" value="UniProtKB-KW"/>
</dbReference>
<dbReference type="CDD" id="cd11618">
    <property type="entry name" value="ChtBD1_1"/>
    <property type="match status" value="1"/>
</dbReference>
<dbReference type="SMART" id="SM00270">
    <property type="entry name" value="ChtBD1"/>
    <property type="match status" value="1"/>
</dbReference>
<keyword evidence="3 10" id="KW-0147">Chitin-binding</keyword>
<gene>
    <name evidence="16" type="ORF">BDW47DRAFT_111355</name>
</gene>
<evidence type="ECO:0000256" key="7">
    <source>
        <dbReference type="ARBA" id="ARBA00023277"/>
    </source>
</evidence>
<dbReference type="GeneID" id="36521092"/>
<dbReference type="Proteomes" id="UP000234585">
    <property type="component" value="Unassembled WGS sequence"/>
</dbReference>
<keyword evidence="6" id="KW-0843">Virulence</keyword>
<dbReference type="PROSITE" id="PS51910">
    <property type="entry name" value="GH18_2"/>
    <property type="match status" value="1"/>
</dbReference>
<evidence type="ECO:0000313" key="17">
    <source>
        <dbReference type="Proteomes" id="UP000234585"/>
    </source>
</evidence>
<organism evidence="16 17">
    <name type="scientific">Aspergillus candidus</name>
    <dbReference type="NCBI Taxonomy" id="41067"/>
    <lineage>
        <taxon>Eukaryota</taxon>
        <taxon>Fungi</taxon>
        <taxon>Dikarya</taxon>
        <taxon>Ascomycota</taxon>
        <taxon>Pezizomycotina</taxon>
        <taxon>Eurotiomycetes</taxon>
        <taxon>Eurotiomycetidae</taxon>
        <taxon>Eurotiales</taxon>
        <taxon>Aspergillaceae</taxon>
        <taxon>Aspergillus</taxon>
        <taxon>Aspergillus subgen. Circumdati</taxon>
    </lineage>
</organism>
<dbReference type="InterPro" id="IPR036861">
    <property type="entry name" value="Endochitinase-like_sf"/>
</dbReference>
<evidence type="ECO:0000256" key="3">
    <source>
        <dbReference type="ARBA" id="ARBA00022669"/>
    </source>
</evidence>
<evidence type="ECO:0000256" key="9">
    <source>
        <dbReference type="ARBA" id="ARBA00023326"/>
    </source>
</evidence>
<feature type="disulfide bond" evidence="10">
    <location>
        <begin position="315"/>
        <end position="327"/>
    </location>
</feature>
<keyword evidence="4 11" id="KW-0378">Hydrolase</keyword>
<evidence type="ECO:0000256" key="11">
    <source>
        <dbReference type="RuleBase" id="RU000489"/>
    </source>
</evidence>
<dbReference type="FunFam" id="3.20.20.80:FF:000159">
    <property type="entry name" value="Class V chitinase, putative"/>
    <property type="match status" value="1"/>
</dbReference>
<dbReference type="InterPro" id="IPR018371">
    <property type="entry name" value="Chitin-binding_1_CS"/>
</dbReference>
<dbReference type="Gene3D" id="3.30.60.10">
    <property type="entry name" value="Endochitinase-like"/>
    <property type="match status" value="1"/>
</dbReference>
<keyword evidence="8 11" id="KW-0326">Glycosidase</keyword>
<evidence type="ECO:0000256" key="1">
    <source>
        <dbReference type="ARBA" id="ARBA00000822"/>
    </source>
</evidence>
<feature type="chain" id="PRO_5014129631" description="chitinase" evidence="13">
    <location>
        <begin position="19"/>
        <end position="445"/>
    </location>
</feature>
<protein>
    <recommendedName>
        <fullName evidence="2">chitinase</fullName>
        <ecNumber evidence="2">3.2.1.14</ecNumber>
    </recommendedName>
</protein>
<dbReference type="RefSeq" id="XP_024668850.1">
    <property type="nucleotide sequence ID" value="XM_024813932.1"/>
</dbReference>
<dbReference type="PANTHER" id="PTHR11177:SF337">
    <property type="entry name" value="CHITINASE"/>
    <property type="match status" value="1"/>
</dbReference>
<dbReference type="STRING" id="41067.A0A2I2F2K3"/>
<dbReference type="InterPro" id="IPR017853">
    <property type="entry name" value="GH"/>
</dbReference>
<dbReference type="Gene3D" id="3.20.20.80">
    <property type="entry name" value="Glycosidases"/>
    <property type="match status" value="1"/>
</dbReference>
<keyword evidence="17" id="KW-1185">Reference proteome</keyword>
<proteinExistence type="inferred from homology"/>
<dbReference type="EC" id="3.2.1.14" evidence="2"/>
<dbReference type="SUPFAM" id="SSF51445">
    <property type="entry name" value="(Trans)glycosidases"/>
    <property type="match status" value="1"/>
</dbReference>
<evidence type="ECO:0000313" key="16">
    <source>
        <dbReference type="EMBL" id="PLB34838.1"/>
    </source>
</evidence>
<dbReference type="SMART" id="SM00636">
    <property type="entry name" value="Glyco_18"/>
    <property type="match status" value="1"/>
</dbReference>
<dbReference type="CDD" id="cd00598">
    <property type="entry name" value="GH18_chitinase-like"/>
    <property type="match status" value="1"/>
</dbReference>
<dbReference type="PROSITE" id="PS50941">
    <property type="entry name" value="CHIT_BIND_I_2"/>
    <property type="match status" value="1"/>
</dbReference>
<evidence type="ECO:0000256" key="5">
    <source>
        <dbReference type="ARBA" id="ARBA00023024"/>
    </source>
</evidence>
<keyword evidence="10" id="KW-1015">Disulfide bond</keyword>
<comment type="caution">
    <text evidence="10">Lacks conserved residue(s) required for the propagation of feature annotation.</text>
</comment>
<dbReference type="SUPFAM" id="SSF57016">
    <property type="entry name" value="Plant lectins/antimicrobial peptides"/>
    <property type="match status" value="1"/>
</dbReference>
<evidence type="ECO:0000256" key="12">
    <source>
        <dbReference type="RuleBase" id="RU004453"/>
    </source>
</evidence>
<comment type="similarity">
    <text evidence="12">Belongs to the glycosyl hydrolase 18 family.</text>
</comment>
<evidence type="ECO:0000256" key="2">
    <source>
        <dbReference type="ARBA" id="ARBA00012729"/>
    </source>
</evidence>
<sequence length="445" mass="48765">MHLPTLGLFALLLPYVSALRFAMYIDEWHTTDLPGKEHTAGITHAIMAFAKSTLFNSDSPAKFEPFEPVDRMRARFEPDTKLLIAIGGWGDTEGFSAGTKDEASRARYAKNVAKMVEDGGFDGVDIDWEYPGGNGDDYKKHPNSEKVSEIKTFPLFMQELRKALPKDKLLSIAVPGKRGDMIAFTKENGSKIWPSVDMVNVMSYDMMNRRNNVTTHHSSVAGSLDTVHAYAETGLEPEKMNLGVAYYAKWFTTAKGAGCEEKPLGCEVVALEKEDGSDAGTSGVLTFEKGTMGKPPGELKETTDGTCGFAKGTKCPKGQCCSQYGSCGTTDEFCQGGCLSDYGECKGNSVIDSWRRAEKDAKTDEKAGGQYFFDKEVDLFWTWETVPLVERKFKDIIDAEKVGGVMAWSLGEDTLDFALVEAMAKGAKARATEERVGGEKAEEEC</sequence>
<feature type="domain" description="Chitin-binding type-1" evidence="14">
    <location>
        <begin position="304"/>
        <end position="347"/>
    </location>
</feature>
<dbReference type="InterPro" id="IPR050314">
    <property type="entry name" value="Glycosyl_Hydrlase_18"/>
</dbReference>
<feature type="signal peptide" evidence="13">
    <location>
        <begin position="1"/>
        <end position="18"/>
    </location>
</feature>
<keyword evidence="7" id="KW-0119">Carbohydrate metabolism</keyword>
<name>A0A2I2F2K3_ASPCN</name>
<dbReference type="InterPro" id="IPR011583">
    <property type="entry name" value="Chitinase_II/V-like_cat"/>
</dbReference>
<dbReference type="PROSITE" id="PS01095">
    <property type="entry name" value="GH18_1"/>
    <property type="match status" value="1"/>
</dbReference>
<dbReference type="GO" id="GO:0000272">
    <property type="term" value="P:polysaccharide catabolic process"/>
    <property type="evidence" value="ECO:0007669"/>
    <property type="project" value="UniProtKB-KW"/>
</dbReference>
<evidence type="ECO:0000256" key="13">
    <source>
        <dbReference type="SAM" id="SignalP"/>
    </source>
</evidence>
<dbReference type="GO" id="GO:0005576">
    <property type="term" value="C:extracellular region"/>
    <property type="evidence" value="ECO:0007669"/>
    <property type="project" value="TreeGrafter"/>
</dbReference>
<evidence type="ECO:0000256" key="4">
    <source>
        <dbReference type="ARBA" id="ARBA00022801"/>
    </source>
</evidence>
<dbReference type="PROSITE" id="PS00026">
    <property type="entry name" value="CHIT_BIND_I_1"/>
    <property type="match status" value="1"/>
</dbReference>
<dbReference type="InterPro" id="IPR001579">
    <property type="entry name" value="Glyco_hydro_18_chit_AS"/>
</dbReference>
<dbReference type="EMBL" id="KZ559171">
    <property type="protein sequence ID" value="PLB34838.1"/>
    <property type="molecule type" value="Genomic_DNA"/>
</dbReference>
<comment type="catalytic activity">
    <reaction evidence="1">
        <text>Random endo-hydrolysis of N-acetyl-beta-D-glucosaminide (1-&gt;4)-beta-linkages in chitin and chitodextrins.</text>
        <dbReference type="EC" id="3.2.1.14"/>
    </reaction>
</comment>
<keyword evidence="5" id="KW-0146">Chitin degradation</keyword>
<dbReference type="AlphaFoldDB" id="A0A2I2F2K3"/>
<feature type="domain" description="GH18" evidence="15">
    <location>
        <begin position="19"/>
        <end position="430"/>
    </location>
</feature>
<dbReference type="PANTHER" id="PTHR11177">
    <property type="entry name" value="CHITINASE"/>
    <property type="match status" value="1"/>
</dbReference>
<dbReference type="InterPro" id="IPR001002">
    <property type="entry name" value="Chitin-bd_1"/>
</dbReference>
<evidence type="ECO:0000256" key="8">
    <source>
        <dbReference type="ARBA" id="ARBA00023295"/>
    </source>
</evidence>
<feature type="disulfide bond" evidence="10">
    <location>
        <begin position="320"/>
        <end position="334"/>
    </location>
</feature>
<evidence type="ECO:0000256" key="10">
    <source>
        <dbReference type="PROSITE-ProRule" id="PRU00261"/>
    </source>
</evidence>
<dbReference type="GO" id="GO:0008843">
    <property type="term" value="F:endochitinase activity"/>
    <property type="evidence" value="ECO:0007669"/>
    <property type="project" value="UniProtKB-EC"/>
</dbReference>
<dbReference type="OrthoDB" id="73875at2759"/>
<dbReference type="Pfam" id="PF00187">
    <property type="entry name" value="Chitin_bind_1"/>
    <property type="match status" value="1"/>
</dbReference>
<evidence type="ECO:0000259" key="15">
    <source>
        <dbReference type="PROSITE" id="PS51910"/>
    </source>
</evidence>